<keyword evidence="2" id="KW-1185">Reference proteome</keyword>
<sequence>MEPKKERTPRLDWAGLLRRTFALDVFACSRCGGRRQVLAYLTAPAGVRAILEHLQLPTRPAQLASAQGPPQIAWC</sequence>
<keyword evidence="1" id="KW-0378">Hydrolase</keyword>
<organism evidence="1 2">
    <name type="scientific">Archangium minus</name>
    <dbReference type="NCBI Taxonomy" id="83450"/>
    <lineage>
        <taxon>Bacteria</taxon>
        <taxon>Pseudomonadati</taxon>
        <taxon>Myxococcota</taxon>
        <taxon>Myxococcia</taxon>
        <taxon>Myxococcales</taxon>
        <taxon>Cystobacterineae</taxon>
        <taxon>Archangiaceae</taxon>
        <taxon>Archangium</taxon>
    </lineage>
</organism>
<dbReference type="EMBL" id="CP043494">
    <property type="protein sequence ID" value="WNG44525.1"/>
    <property type="molecule type" value="Genomic_DNA"/>
</dbReference>
<keyword evidence="1" id="KW-0347">Helicase</keyword>
<name>A0ABY9WLM6_9BACT</name>
<keyword evidence="1" id="KW-0067">ATP-binding</keyword>
<dbReference type="GO" id="GO:0004386">
    <property type="term" value="F:helicase activity"/>
    <property type="evidence" value="ECO:0007669"/>
    <property type="project" value="UniProtKB-KW"/>
</dbReference>
<evidence type="ECO:0000313" key="1">
    <source>
        <dbReference type="EMBL" id="WNG44525.1"/>
    </source>
</evidence>
<protein>
    <submittedName>
        <fullName evidence="1">ATP-dependent helicase HrpA</fullName>
    </submittedName>
</protein>
<reference evidence="1 2" key="1">
    <citation type="submission" date="2019-08" db="EMBL/GenBank/DDBJ databases">
        <title>Archangium and Cystobacter genomes.</title>
        <authorList>
            <person name="Chen I.-C.K."/>
            <person name="Wielgoss S."/>
        </authorList>
    </citation>
    <scope>NUCLEOTIDE SEQUENCE [LARGE SCALE GENOMIC DNA]</scope>
    <source>
        <strain evidence="1 2">Cbm 6</strain>
    </source>
</reference>
<evidence type="ECO:0000313" key="2">
    <source>
        <dbReference type="Proteomes" id="UP001611383"/>
    </source>
</evidence>
<keyword evidence="1" id="KW-0547">Nucleotide-binding</keyword>
<gene>
    <name evidence="1" type="ORF">F0U60_10710</name>
</gene>
<dbReference type="Proteomes" id="UP001611383">
    <property type="component" value="Chromosome"/>
</dbReference>
<proteinExistence type="predicted"/>
<accession>A0ABY9WLM6</accession>